<dbReference type="Proteomes" id="UP001177670">
    <property type="component" value="Unassembled WGS sequence"/>
</dbReference>
<evidence type="ECO:0000313" key="2">
    <source>
        <dbReference type="Proteomes" id="UP001177670"/>
    </source>
</evidence>
<dbReference type="AlphaFoldDB" id="A0AA40FTT4"/>
<organism evidence="1 2">
    <name type="scientific">Melipona bicolor</name>
    <dbReference type="NCBI Taxonomy" id="60889"/>
    <lineage>
        <taxon>Eukaryota</taxon>
        <taxon>Metazoa</taxon>
        <taxon>Ecdysozoa</taxon>
        <taxon>Arthropoda</taxon>
        <taxon>Hexapoda</taxon>
        <taxon>Insecta</taxon>
        <taxon>Pterygota</taxon>
        <taxon>Neoptera</taxon>
        <taxon>Endopterygota</taxon>
        <taxon>Hymenoptera</taxon>
        <taxon>Apocrita</taxon>
        <taxon>Aculeata</taxon>
        <taxon>Apoidea</taxon>
        <taxon>Anthophila</taxon>
        <taxon>Apidae</taxon>
        <taxon>Melipona</taxon>
    </lineage>
</organism>
<protein>
    <submittedName>
        <fullName evidence="1">Uncharacterized protein</fullName>
    </submittedName>
</protein>
<sequence>MAKKHVSVFRASTGVRLKPERCFQWISGSIESLGQLEILDFLGTEEAMCAIAS</sequence>
<keyword evidence="2" id="KW-1185">Reference proteome</keyword>
<reference evidence="1" key="1">
    <citation type="submission" date="2021-10" db="EMBL/GenBank/DDBJ databases">
        <title>Melipona bicolor Genome sequencing and assembly.</title>
        <authorList>
            <person name="Araujo N.S."/>
            <person name="Arias M.C."/>
        </authorList>
    </citation>
    <scope>NUCLEOTIDE SEQUENCE</scope>
    <source>
        <strain evidence="1">USP_2M_L1-L4_2017</strain>
        <tissue evidence="1">Whole body</tissue>
    </source>
</reference>
<proteinExistence type="predicted"/>
<comment type="caution">
    <text evidence="1">The sequence shown here is derived from an EMBL/GenBank/DDBJ whole genome shotgun (WGS) entry which is preliminary data.</text>
</comment>
<dbReference type="EMBL" id="JAHYIQ010000016">
    <property type="protein sequence ID" value="KAK1125228.1"/>
    <property type="molecule type" value="Genomic_DNA"/>
</dbReference>
<accession>A0AA40FTT4</accession>
<evidence type="ECO:0000313" key="1">
    <source>
        <dbReference type="EMBL" id="KAK1125228.1"/>
    </source>
</evidence>
<name>A0AA40FTT4_9HYME</name>
<gene>
    <name evidence="1" type="ORF">K0M31_005602</name>
</gene>